<evidence type="ECO:0000313" key="2">
    <source>
        <dbReference type="Proteomes" id="UP000606974"/>
    </source>
</evidence>
<dbReference type="Proteomes" id="UP000606974">
    <property type="component" value="Unassembled WGS sequence"/>
</dbReference>
<gene>
    <name evidence="1" type="ORF">GJ744_005907</name>
</gene>
<reference evidence="1" key="1">
    <citation type="submission" date="2020-02" db="EMBL/GenBank/DDBJ databases">
        <authorList>
            <person name="Palmer J.M."/>
        </authorList>
    </citation>
    <scope>NUCLEOTIDE SEQUENCE</scope>
    <source>
        <strain evidence="1">EPUS1.4</strain>
        <tissue evidence="1">Thallus</tissue>
    </source>
</reference>
<proteinExistence type="predicted"/>
<comment type="caution">
    <text evidence="1">The sequence shown here is derived from an EMBL/GenBank/DDBJ whole genome shotgun (WGS) entry which is preliminary data.</text>
</comment>
<dbReference type="AlphaFoldDB" id="A0A8H7E665"/>
<name>A0A8H7E665_9EURO</name>
<accession>A0A8H7E665</accession>
<protein>
    <submittedName>
        <fullName evidence="1">Uncharacterized protein</fullName>
    </submittedName>
</protein>
<keyword evidence="2" id="KW-1185">Reference proteome</keyword>
<organism evidence="1 2">
    <name type="scientific">Endocarpon pusillum</name>
    <dbReference type="NCBI Taxonomy" id="364733"/>
    <lineage>
        <taxon>Eukaryota</taxon>
        <taxon>Fungi</taxon>
        <taxon>Dikarya</taxon>
        <taxon>Ascomycota</taxon>
        <taxon>Pezizomycotina</taxon>
        <taxon>Eurotiomycetes</taxon>
        <taxon>Chaetothyriomycetidae</taxon>
        <taxon>Verrucariales</taxon>
        <taxon>Verrucariaceae</taxon>
        <taxon>Endocarpon</taxon>
    </lineage>
</organism>
<sequence length="70" mass="7950">MRTLASKDVMVVPISTSFRKVIVATYLEPFNVLPATIMSNPRKARDSESYVLPQPLALFTYLILYTPAFR</sequence>
<dbReference type="EMBL" id="JAACFV010000026">
    <property type="protein sequence ID" value="KAF7510807.1"/>
    <property type="molecule type" value="Genomic_DNA"/>
</dbReference>
<evidence type="ECO:0000313" key="1">
    <source>
        <dbReference type="EMBL" id="KAF7510807.1"/>
    </source>
</evidence>